<dbReference type="Pfam" id="PF01421">
    <property type="entry name" value="Reprolysin"/>
    <property type="match status" value="1"/>
</dbReference>
<keyword evidence="2 9" id="KW-0812">Transmembrane</keyword>
<evidence type="ECO:0000256" key="6">
    <source>
        <dbReference type="PROSITE-ProRule" id="PRU00068"/>
    </source>
</evidence>
<keyword evidence="15" id="KW-1185">Reference proteome</keyword>
<keyword evidence="3 9" id="KW-1133">Transmembrane helix</keyword>
<dbReference type="PROSITE" id="PS50215">
    <property type="entry name" value="ADAM_MEPRO"/>
    <property type="match status" value="1"/>
</dbReference>
<dbReference type="GO" id="GO:1990913">
    <property type="term" value="C:sperm head plasma membrane"/>
    <property type="evidence" value="ECO:0007669"/>
    <property type="project" value="TreeGrafter"/>
</dbReference>
<dbReference type="GO" id="GO:0009897">
    <property type="term" value="C:external side of plasma membrane"/>
    <property type="evidence" value="ECO:0007669"/>
    <property type="project" value="TreeGrafter"/>
</dbReference>
<feature type="domain" description="Peptidase M12B" evidence="13">
    <location>
        <begin position="203"/>
        <end position="394"/>
    </location>
</feature>
<evidence type="ECO:0000259" key="12">
    <source>
        <dbReference type="PROSITE" id="PS50214"/>
    </source>
</evidence>
<keyword evidence="4 9" id="KW-0472">Membrane</keyword>
<dbReference type="Pfam" id="PF08516">
    <property type="entry name" value="ADAM_CR"/>
    <property type="match status" value="1"/>
</dbReference>
<feature type="region of interest" description="Disordered" evidence="8">
    <location>
        <begin position="169"/>
        <end position="188"/>
    </location>
</feature>
<dbReference type="Gene3D" id="4.10.70.10">
    <property type="entry name" value="Disintegrin domain"/>
    <property type="match status" value="1"/>
</dbReference>
<evidence type="ECO:0000256" key="3">
    <source>
        <dbReference type="ARBA" id="ARBA00022989"/>
    </source>
</evidence>
<proteinExistence type="predicted"/>
<dbReference type="PROSITE" id="PS50214">
    <property type="entry name" value="DISINTEGRIN_2"/>
    <property type="match status" value="1"/>
</dbReference>
<feature type="domain" description="EGF-like" evidence="11">
    <location>
        <begin position="630"/>
        <end position="663"/>
    </location>
</feature>
<dbReference type="Pfam" id="PF00200">
    <property type="entry name" value="Disintegrin"/>
    <property type="match status" value="1"/>
</dbReference>
<evidence type="ECO:0000256" key="9">
    <source>
        <dbReference type="SAM" id="Phobius"/>
    </source>
</evidence>
<keyword evidence="10" id="KW-0732">Signal</keyword>
<evidence type="ECO:0000313" key="15">
    <source>
        <dbReference type="Proteomes" id="UP000028990"/>
    </source>
</evidence>
<keyword evidence="5 7" id="KW-1015">Disulfide bond</keyword>
<dbReference type="EMBL" id="KN123060">
    <property type="protein sequence ID" value="KFO26934.1"/>
    <property type="molecule type" value="Genomic_DNA"/>
</dbReference>
<dbReference type="PANTHER" id="PTHR11905">
    <property type="entry name" value="ADAM A DISINTEGRIN AND METALLOPROTEASE DOMAIN"/>
    <property type="match status" value="1"/>
</dbReference>
<dbReference type="PROSITE" id="PS01186">
    <property type="entry name" value="EGF_2"/>
    <property type="match status" value="1"/>
</dbReference>
<dbReference type="GO" id="GO:0004222">
    <property type="term" value="F:metalloendopeptidase activity"/>
    <property type="evidence" value="ECO:0007669"/>
    <property type="project" value="InterPro"/>
</dbReference>
<dbReference type="PANTHER" id="PTHR11905:SF140">
    <property type="entry name" value="A DISINTEGRIN AND METALLOPEPTIDASE DOMAIN 6-RELATED"/>
    <property type="match status" value="1"/>
</dbReference>
<evidence type="ECO:0000259" key="11">
    <source>
        <dbReference type="PROSITE" id="PS50026"/>
    </source>
</evidence>
<name>A0A091D495_FUKDA</name>
<dbReference type="SUPFAM" id="SSF57552">
    <property type="entry name" value="Blood coagulation inhibitor (disintegrin)"/>
    <property type="match status" value="1"/>
</dbReference>
<organism evidence="14 15">
    <name type="scientific">Fukomys damarensis</name>
    <name type="common">Damaraland mole rat</name>
    <name type="synonym">Cryptomys damarensis</name>
    <dbReference type="NCBI Taxonomy" id="885580"/>
    <lineage>
        <taxon>Eukaryota</taxon>
        <taxon>Metazoa</taxon>
        <taxon>Chordata</taxon>
        <taxon>Craniata</taxon>
        <taxon>Vertebrata</taxon>
        <taxon>Euteleostomi</taxon>
        <taxon>Mammalia</taxon>
        <taxon>Eutheria</taxon>
        <taxon>Euarchontoglires</taxon>
        <taxon>Glires</taxon>
        <taxon>Rodentia</taxon>
        <taxon>Hystricomorpha</taxon>
        <taxon>Bathyergidae</taxon>
        <taxon>Fukomys</taxon>
    </lineage>
</organism>
<protein>
    <submittedName>
        <fullName evidence="14">Disintegrin and metalloproteinase domain-containing protein 21</fullName>
    </submittedName>
</protein>
<dbReference type="InterPro" id="IPR024079">
    <property type="entry name" value="MetalloPept_cat_dom_sf"/>
</dbReference>
<dbReference type="InterPro" id="IPR002870">
    <property type="entry name" value="Peptidase_M12B_N"/>
</dbReference>
<evidence type="ECO:0000256" key="1">
    <source>
        <dbReference type="ARBA" id="ARBA00004167"/>
    </source>
</evidence>
<keyword evidence="7" id="KW-0245">EGF-like domain</keyword>
<dbReference type="Pfam" id="PF01562">
    <property type="entry name" value="Pep_M12B_propep"/>
    <property type="match status" value="1"/>
</dbReference>
<dbReference type="AlphaFoldDB" id="A0A091D495"/>
<dbReference type="eggNOG" id="KOG3607">
    <property type="taxonomic scope" value="Eukaryota"/>
</dbReference>
<evidence type="ECO:0000256" key="10">
    <source>
        <dbReference type="SAM" id="SignalP"/>
    </source>
</evidence>
<dbReference type="InterPro" id="IPR001590">
    <property type="entry name" value="Peptidase_M12B"/>
</dbReference>
<dbReference type="InterPro" id="IPR036436">
    <property type="entry name" value="Disintegrin_dom_sf"/>
</dbReference>
<feature type="transmembrane region" description="Helical" evidence="9">
    <location>
        <begin position="692"/>
        <end position="712"/>
    </location>
</feature>
<dbReference type="Gene3D" id="3.40.390.10">
    <property type="entry name" value="Collagenase (Catalytic Domain)"/>
    <property type="match status" value="1"/>
</dbReference>
<sequence length="732" mass="82859">MSLVETVVPLRDLLLLLGLWALLGPVRGFHGRPSWHYVSSEVVIPRRHTHYGKGLQVPGWLSYSLRFGGQRHIIHLHRKTEFVSRQLLLVTQNDQGGMQMDYPYIPLDCHYIGYVEEVPHSMAHIDTCYGGLEGIMKLDDLTYEIKPLKESLTFEHIVSQIVVDVNLTEPRSRPREKEHSWSDGANATASPRIPSKVYIFHPFRISGHLQSTHEVYKKYDNKTECVKFMMTLAGGVQAILENLSVRYSVAVLTVYDVRNPMDMSDYRVPESPYAQYFMRVVYRTWGCSSNFVIFLQGPYELDVAPPKYSTCSMQNLVFLGLRGRHTFTVSVVGAQQVGRSLGLNYDERYCQCQRRATCIMHKHPVLTDSFSNCSYVDLAHILTLASAECLYVENFTYYNKTYTEYICGNRKKEGQEDCDCGSFKQCYDNTCCESSCVFTPGSICDGQVCCGNCTYAPAGTLCRGVLNICDLPEYCGGSTFFCPENLYLQNGTPCTEEGYCYNGNCTDRTMHCREIFGRNTRKGDDICYQMNTKASRFGHCNRRYVGLAFERCPISDILCGRLQCSNVTHLPRVDEHVSFHQSKLGDSWCFGLDEHRGAFARDLGFVRTGTPCAPGKYCHYRRCNNTVQKINYDCTPEKCNFRGVCNNKRQCHCHTGWSPPLCLSRGAGGSEESGPPPRAVREVTQNPEPVHYLRIMVGRIYAFIAALLIGVAMNVRTVKTATVQEVKQPQPA</sequence>
<comment type="subcellular location">
    <subcellularLocation>
        <location evidence="1">Membrane</location>
        <topology evidence="1">Single-pass membrane protein</topology>
    </subcellularLocation>
</comment>
<feature type="chain" id="PRO_5001872983" evidence="10">
    <location>
        <begin position="29"/>
        <end position="732"/>
    </location>
</feature>
<dbReference type="Proteomes" id="UP000028990">
    <property type="component" value="Unassembled WGS sequence"/>
</dbReference>
<dbReference type="PROSITE" id="PS50026">
    <property type="entry name" value="EGF_3"/>
    <property type="match status" value="1"/>
</dbReference>
<dbReference type="InterPro" id="IPR001762">
    <property type="entry name" value="Disintegrin_dom"/>
</dbReference>
<evidence type="ECO:0000256" key="5">
    <source>
        <dbReference type="ARBA" id="ARBA00023157"/>
    </source>
</evidence>
<evidence type="ECO:0000256" key="2">
    <source>
        <dbReference type="ARBA" id="ARBA00022692"/>
    </source>
</evidence>
<dbReference type="SMART" id="SM00608">
    <property type="entry name" value="ACR"/>
    <property type="match status" value="1"/>
</dbReference>
<dbReference type="InterPro" id="IPR006586">
    <property type="entry name" value="ADAM_Cys-rich"/>
</dbReference>
<evidence type="ECO:0000259" key="13">
    <source>
        <dbReference type="PROSITE" id="PS50215"/>
    </source>
</evidence>
<comment type="caution">
    <text evidence="7">Lacks conserved residue(s) required for the propagation of feature annotation.</text>
</comment>
<dbReference type="SUPFAM" id="SSF55486">
    <property type="entry name" value="Metalloproteases ('zincins'), catalytic domain"/>
    <property type="match status" value="1"/>
</dbReference>
<feature type="disulfide bond" evidence="6">
    <location>
        <begin position="462"/>
        <end position="482"/>
    </location>
</feature>
<dbReference type="FunFam" id="4.10.70.10:FF:000003">
    <property type="entry name" value="Disintegrin and metalloproteinase domain-containing protein 17"/>
    <property type="match status" value="1"/>
</dbReference>
<dbReference type="GO" id="GO:0007229">
    <property type="term" value="P:integrin-mediated signaling pathway"/>
    <property type="evidence" value="ECO:0007669"/>
    <property type="project" value="UniProtKB-KW"/>
</dbReference>
<gene>
    <name evidence="14" type="ORF">H920_11694</name>
</gene>
<keyword evidence="14" id="KW-0401">Integrin</keyword>
<dbReference type="GO" id="GO:0008584">
    <property type="term" value="P:male gonad development"/>
    <property type="evidence" value="ECO:0007669"/>
    <property type="project" value="TreeGrafter"/>
</dbReference>
<feature type="domain" description="Disintegrin" evidence="12">
    <location>
        <begin position="404"/>
        <end position="490"/>
    </location>
</feature>
<accession>A0A091D495</accession>
<dbReference type="SMART" id="SM00050">
    <property type="entry name" value="DISIN"/>
    <property type="match status" value="1"/>
</dbReference>
<dbReference type="InterPro" id="IPR000742">
    <property type="entry name" value="EGF"/>
</dbReference>
<feature type="signal peptide" evidence="10">
    <location>
        <begin position="1"/>
        <end position="28"/>
    </location>
</feature>
<evidence type="ECO:0000256" key="7">
    <source>
        <dbReference type="PROSITE-ProRule" id="PRU00076"/>
    </source>
</evidence>
<evidence type="ECO:0000313" key="14">
    <source>
        <dbReference type="EMBL" id="KFO26934.1"/>
    </source>
</evidence>
<dbReference type="GO" id="GO:0006508">
    <property type="term" value="P:proteolysis"/>
    <property type="evidence" value="ECO:0007669"/>
    <property type="project" value="InterPro"/>
</dbReference>
<reference evidence="14 15" key="1">
    <citation type="submission" date="2013-11" db="EMBL/GenBank/DDBJ databases">
        <title>The Damaraland mole rat (Fukomys damarensis) genome and evolution of African mole rats.</title>
        <authorList>
            <person name="Gladyshev V.N."/>
            <person name="Fang X."/>
        </authorList>
    </citation>
    <scope>NUCLEOTIDE SEQUENCE [LARGE SCALE GENOMIC DNA]</scope>
    <source>
        <tissue evidence="14">Liver</tissue>
    </source>
</reference>
<feature type="disulfide bond" evidence="7">
    <location>
        <begin position="653"/>
        <end position="662"/>
    </location>
</feature>
<evidence type="ECO:0000256" key="8">
    <source>
        <dbReference type="SAM" id="MobiDB-lite"/>
    </source>
</evidence>
<dbReference type="OrthoDB" id="5951731at2759"/>
<feature type="compositionally biased region" description="Basic and acidic residues" evidence="8">
    <location>
        <begin position="170"/>
        <end position="181"/>
    </location>
</feature>
<evidence type="ECO:0000256" key="4">
    <source>
        <dbReference type="ARBA" id="ARBA00023136"/>
    </source>
</evidence>